<keyword evidence="8" id="KW-0028">Amino-acid biosynthesis</keyword>
<dbReference type="Pfam" id="PF00733">
    <property type="entry name" value="Asn_synthase"/>
    <property type="match status" value="1"/>
</dbReference>
<reference evidence="12 13" key="1">
    <citation type="journal article" date="2018" name="Aquat. Microb. Ecol.">
        <title>Gammaproteobacterial methanotrophs dominate.</title>
        <authorList>
            <person name="Rissanen A.J."/>
            <person name="Saarenheimo J."/>
            <person name="Tiirola M."/>
            <person name="Peura S."/>
            <person name="Aalto S.L."/>
            <person name="Karvinen A."/>
            <person name="Nykanen H."/>
        </authorList>
    </citation>
    <scope>NUCLEOTIDE SEQUENCE [LARGE SCALE GENOMIC DNA]</scope>
    <source>
        <strain evidence="12">AMbin10</strain>
    </source>
</reference>
<comment type="pathway">
    <text evidence="1">Amino-acid biosynthesis; L-asparagine biosynthesis; L-asparagine from L-aspartate (L-Gln route): step 1/1.</text>
</comment>
<dbReference type="InterPro" id="IPR006426">
    <property type="entry name" value="Asn_synth_AEB"/>
</dbReference>
<dbReference type="InterPro" id="IPR029055">
    <property type="entry name" value="Ntn_hydrolases_N"/>
</dbReference>
<evidence type="ECO:0000256" key="3">
    <source>
        <dbReference type="ARBA" id="ARBA00012737"/>
    </source>
</evidence>
<sequence>MCGIAGIFLRQQPVDRQRLDSLANRLSHRGPDKTKTYLDGSLGLAHTRLSIIDLAGGDQPLFSDNGRLALVANGEIYNFIELRRDLESRGAVFTTHSDCETILHAYQHYGDGFLEKLNGMFAFALYDSLEGKLILARDRLGIKPLFFAETNEGVFFASEQKALFPILPGGPAIQPDALIQSLETRFNTGRQTIVRGIERLQPGEVVTFKSGLLISRRHYWSPFDQSSEPNRLGFKNRVGFDYEEAAETFEALMGQVMLEHMRSDVPFALFLSGGVDSSVVLEWLRREEGTRELAAYTVSFADAPKNDDARAAKTIANRFKLRHSIIELNQQTLFNHLPFAVWAADDFIIDPAILPTSLLARETARDFKVVFSGEGGDELFAGYGRYRRTKLQRWLANLLRPGSGGFRTRGMLGGEWRKHLLSPLLREHLPAGRFGITTAWGSTPNIWSDLQRMQATDMATELTDQLLVKVDRMLMAWGLEGRVPLLDHRLVEFALRLPDELKVHKREGKLFLKRWAEPVFGSELIRRPKSGFTVPVGLFMQGDNLQKLGKILPRHKAFSGLFMPSGIDALVNRQSAKKDVHDILWSLLQFAVWHRIFIEGNGEKPEVFANPIEFIA</sequence>
<dbReference type="InterPro" id="IPR014729">
    <property type="entry name" value="Rossmann-like_a/b/a_fold"/>
</dbReference>
<evidence type="ECO:0000256" key="4">
    <source>
        <dbReference type="ARBA" id="ARBA00022741"/>
    </source>
</evidence>
<keyword evidence="5 9" id="KW-0067">ATP-binding</keyword>
<protein>
    <recommendedName>
        <fullName evidence="3">asparagine synthase (glutamine-hydrolyzing)</fullName>
        <ecNumber evidence="3">6.3.5.4</ecNumber>
    </recommendedName>
</protein>
<dbReference type="Pfam" id="PF13537">
    <property type="entry name" value="GATase_7"/>
    <property type="match status" value="1"/>
</dbReference>
<dbReference type="InterPro" id="IPR001962">
    <property type="entry name" value="Asn_synthase"/>
</dbReference>
<evidence type="ECO:0000256" key="9">
    <source>
        <dbReference type="PIRSR" id="PIRSR001589-2"/>
    </source>
</evidence>
<feature type="binding site" evidence="9">
    <location>
        <position position="98"/>
    </location>
    <ligand>
        <name>L-glutamine</name>
        <dbReference type="ChEBI" id="CHEBI:58359"/>
    </ligand>
</feature>
<dbReference type="AlphaFoldDB" id="A0A2W4QEB9"/>
<dbReference type="GO" id="GO:0006529">
    <property type="term" value="P:asparagine biosynthetic process"/>
    <property type="evidence" value="ECO:0007669"/>
    <property type="project" value="UniProtKB-KW"/>
</dbReference>
<dbReference type="SUPFAM" id="SSF56235">
    <property type="entry name" value="N-terminal nucleophile aminohydrolases (Ntn hydrolases)"/>
    <property type="match status" value="1"/>
</dbReference>
<evidence type="ECO:0000256" key="10">
    <source>
        <dbReference type="PIRSR" id="PIRSR001589-3"/>
    </source>
</evidence>
<comment type="similarity">
    <text evidence="2">Belongs to the asparagine synthetase family.</text>
</comment>
<dbReference type="InterPro" id="IPR017932">
    <property type="entry name" value="GATase_2_dom"/>
</dbReference>
<dbReference type="CDD" id="cd01991">
    <property type="entry name" value="Asn_synthase_B_C"/>
    <property type="match status" value="1"/>
</dbReference>
<evidence type="ECO:0000256" key="2">
    <source>
        <dbReference type="ARBA" id="ARBA00005752"/>
    </source>
</evidence>
<dbReference type="InterPro" id="IPR051786">
    <property type="entry name" value="ASN_synthetase/amidase"/>
</dbReference>
<evidence type="ECO:0000256" key="1">
    <source>
        <dbReference type="ARBA" id="ARBA00005187"/>
    </source>
</evidence>
<dbReference type="PROSITE" id="PS51278">
    <property type="entry name" value="GATASE_TYPE_2"/>
    <property type="match status" value="1"/>
</dbReference>
<feature type="domain" description="Glutamine amidotransferase type-2" evidence="11">
    <location>
        <begin position="2"/>
        <end position="211"/>
    </location>
</feature>
<keyword evidence="4 9" id="KW-0547">Nucleotide-binding</keyword>
<gene>
    <name evidence="12" type="primary">asnB</name>
    <name evidence="12" type="ORF">DM484_30610</name>
</gene>
<keyword evidence="8" id="KW-0061">Asparagine biosynthesis</keyword>
<dbReference type="NCBIfam" id="TIGR01536">
    <property type="entry name" value="asn_synth_AEB"/>
    <property type="match status" value="1"/>
</dbReference>
<dbReference type="GO" id="GO:0005524">
    <property type="term" value="F:ATP binding"/>
    <property type="evidence" value="ECO:0007669"/>
    <property type="project" value="UniProtKB-KW"/>
</dbReference>
<dbReference type="CDD" id="cd00712">
    <property type="entry name" value="AsnB"/>
    <property type="match status" value="1"/>
</dbReference>
<evidence type="ECO:0000313" key="12">
    <source>
        <dbReference type="EMBL" id="PZN68949.1"/>
    </source>
</evidence>
<name>A0A2W4QEB9_9GAMM</name>
<feature type="binding site" evidence="9">
    <location>
        <position position="298"/>
    </location>
    <ligand>
        <name>ATP</name>
        <dbReference type="ChEBI" id="CHEBI:30616"/>
    </ligand>
</feature>
<proteinExistence type="inferred from homology"/>
<dbReference type="EC" id="6.3.5.4" evidence="3"/>
<dbReference type="Gene3D" id="3.60.20.10">
    <property type="entry name" value="Glutamine Phosphoribosylpyrophosphate, subunit 1, domain 1"/>
    <property type="match status" value="1"/>
</dbReference>
<evidence type="ECO:0000259" key="11">
    <source>
        <dbReference type="PROSITE" id="PS51278"/>
    </source>
</evidence>
<dbReference type="EMBL" id="QJPH01000591">
    <property type="protein sequence ID" value="PZN68949.1"/>
    <property type="molecule type" value="Genomic_DNA"/>
</dbReference>
<organism evidence="12 13">
    <name type="scientific">Candidatus Methylumidiphilus alinenensis</name>
    <dbReference type="NCBI Taxonomy" id="2202197"/>
    <lineage>
        <taxon>Bacteria</taxon>
        <taxon>Pseudomonadati</taxon>
        <taxon>Pseudomonadota</taxon>
        <taxon>Gammaproteobacteria</taxon>
        <taxon>Methylococcales</taxon>
        <taxon>Candidatus Methylumidiphilus</taxon>
    </lineage>
</organism>
<keyword evidence="6 8" id="KW-0315">Glutamine amidotransferase</keyword>
<feature type="active site" description="For GATase activity" evidence="8">
    <location>
        <position position="2"/>
    </location>
</feature>
<dbReference type="PANTHER" id="PTHR43284:SF1">
    <property type="entry name" value="ASPARAGINE SYNTHETASE"/>
    <property type="match status" value="1"/>
</dbReference>
<accession>A0A2W4QEB9</accession>
<dbReference type="InterPro" id="IPR033738">
    <property type="entry name" value="AsnB_N"/>
</dbReference>
<evidence type="ECO:0000256" key="7">
    <source>
        <dbReference type="ARBA" id="ARBA00048741"/>
    </source>
</evidence>
<dbReference type="GO" id="GO:0005829">
    <property type="term" value="C:cytosol"/>
    <property type="evidence" value="ECO:0007669"/>
    <property type="project" value="TreeGrafter"/>
</dbReference>
<comment type="catalytic activity">
    <reaction evidence="7">
        <text>L-aspartate + L-glutamine + ATP + H2O = L-asparagine + L-glutamate + AMP + diphosphate + H(+)</text>
        <dbReference type="Rhea" id="RHEA:12228"/>
        <dbReference type="ChEBI" id="CHEBI:15377"/>
        <dbReference type="ChEBI" id="CHEBI:15378"/>
        <dbReference type="ChEBI" id="CHEBI:29985"/>
        <dbReference type="ChEBI" id="CHEBI:29991"/>
        <dbReference type="ChEBI" id="CHEBI:30616"/>
        <dbReference type="ChEBI" id="CHEBI:33019"/>
        <dbReference type="ChEBI" id="CHEBI:58048"/>
        <dbReference type="ChEBI" id="CHEBI:58359"/>
        <dbReference type="ChEBI" id="CHEBI:456215"/>
        <dbReference type="EC" id="6.3.5.4"/>
    </reaction>
</comment>
<feature type="binding site" evidence="9">
    <location>
        <begin position="372"/>
        <end position="373"/>
    </location>
    <ligand>
        <name>ATP</name>
        <dbReference type="ChEBI" id="CHEBI:30616"/>
    </ligand>
</feature>
<dbReference type="PANTHER" id="PTHR43284">
    <property type="entry name" value="ASPARAGINE SYNTHETASE (GLUTAMINE-HYDROLYZING)"/>
    <property type="match status" value="1"/>
</dbReference>
<evidence type="ECO:0000256" key="6">
    <source>
        <dbReference type="ARBA" id="ARBA00022962"/>
    </source>
</evidence>
<comment type="caution">
    <text evidence="12">The sequence shown here is derived from an EMBL/GenBank/DDBJ whole genome shotgun (WGS) entry which is preliminary data.</text>
</comment>
<evidence type="ECO:0000256" key="8">
    <source>
        <dbReference type="PIRSR" id="PIRSR001589-1"/>
    </source>
</evidence>
<feature type="site" description="Important for beta-aspartyl-AMP intermediate formation" evidence="10">
    <location>
        <position position="374"/>
    </location>
</feature>
<dbReference type="GO" id="GO:0004066">
    <property type="term" value="F:asparagine synthase (glutamine-hydrolyzing) activity"/>
    <property type="evidence" value="ECO:0007669"/>
    <property type="project" value="UniProtKB-EC"/>
</dbReference>
<evidence type="ECO:0000256" key="5">
    <source>
        <dbReference type="ARBA" id="ARBA00022840"/>
    </source>
</evidence>
<evidence type="ECO:0000313" key="13">
    <source>
        <dbReference type="Proteomes" id="UP000249396"/>
    </source>
</evidence>
<dbReference type="Gene3D" id="3.40.50.620">
    <property type="entry name" value="HUPs"/>
    <property type="match status" value="1"/>
</dbReference>
<dbReference type="Proteomes" id="UP000249396">
    <property type="component" value="Unassembled WGS sequence"/>
</dbReference>
<dbReference type="SUPFAM" id="SSF52402">
    <property type="entry name" value="Adenine nucleotide alpha hydrolases-like"/>
    <property type="match status" value="1"/>
</dbReference>
<dbReference type="PIRSF" id="PIRSF001589">
    <property type="entry name" value="Asn_synthetase_glu-h"/>
    <property type="match status" value="1"/>
</dbReference>